<sequence length="104" mass="10409">MTAPPARDTDALVDPVAAAVLACPAVSRLSAGPYGTVGTYLPGRRVAGIQITATEVTVRVVAFPGPLRTLETQVRAAVSALVPGLPVHLGLDGLDVTGLDAAGP</sequence>
<dbReference type="Proteomes" id="UP000535890">
    <property type="component" value="Unassembled WGS sequence"/>
</dbReference>
<evidence type="ECO:0008006" key="3">
    <source>
        <dbReference type="Google" id="ProtNLM"/>
    </source>
</evidence>
<reference evidence="1 2" key="1">
    <citation type="submission" date="2020-07" db="EMBL/GenBank/DDBJ databases">
        <title>Sequencing the genomes of 1000 actinobacteria strains.</title>
        <authorList>
            <person name="Klenk H.-P."/>
        </authorList>
    </citation>
    <scope>NUCLEOTIDE SEQUENCE [LARGE SCALE GENOMIC DNA]</scope>
    <source>
        <strain evidence="1 2">DSM 45772</strain>
    </source>
</reference>
<comment type="caution">
    <text evidence="1">The sequence shown here is derived from an EMBL/GenBank/DDBJ whole genome shotgun (WGS) entry which is preliminary data.</text>
</comment>
<dbReference type="RefSeq" id="WP_179797111.1">
    <property type="nucleotide sequence ID" value="NZ_BAABHP010000002.1"/>
</dbReference>
<proteinExistence type="predicted"/>
<evidence type="ECO:0000313" key="2">
    <source>
        <dbReference type="Proteomes" id="UP000535890"/>
    </source>
</evidence>
<accession>A0A7Y9E2Q5</accession>
<protein>
    <recommendedName>
        <fullName evidence="3">Asp23/Gls24 family envelope stress response protein</fullName>
    </recommendedName>
</protein>
<name>A0A7Y9E2Q5_9PSEU</name>
<gene>
    <name evidence="1" type="ORF">BJ983_005947</name>
</gene>
<dbReference type="AlphaFoldDB" id="A0A7Y9E2Q5"/>
<evidence type="ECO:0000313" key="1">
    <source>
        <dbReference type="EMBL" id="NYD39845.1"/>
    </source>
</evidence>
<keyword evidence="2" id="KW-1185">Reference proteome</keyword>
<organism evidence="1 2">
    <name type="scientific">Actinomycetospora corticicola</name>
    <dbReference type="NCBI Taxonomy" id="663602"/>
    <lineage>
        <taxon>Bacteria</taxon>
        <taxon>Bacillati</taxon>
        <taxon>Actinomycetota</taxon>
        <taxon>Actinomycetes</taxon>
        <taxon>Pseudonocardiales</taxon>
        <taxon>Pseudonocardiaceae</taxon>
        <taxon>Actinomycetospora</taxon>
    </lineage>
</organism>
<dbReference type="EMBL" id="JACCBN010000001">
    <property type="protein sequence ID" value="NYD39845.1"/>
    <property type="molecule type" value="Genomic_DNA"/>
</dbReference>